<evidence type="ECO:0000259" key="6">
    <source>
        <dbReference type="Pfam" id="PF00501"/>
    </source>
</evidence>
<dbReference type="GO" id="GO:0005777">
    <property type="term" value="C:peroxisome"/>
    <property type="evidence" value="ECO:0007669"/>
    <property type="project" value="UniProtKB-SubCell"/>
</dbReference>
<dbReference type="Pfam" id="PF00501">
    <property type="entry name" value="AMP-binding"/>
    <property type="match status" value="1"/>
</dbReference>
<keyword evidence="5" id="KW-1133">Transmembrane helix</keyword>
<evidence type="ECO:0000256" key="5">
    <source>
        <dbReference type="SAM" id="Phobius"/>
    </source>
</evidence>
<dbReference type="SUPFAM" id="SSF56801">
    <property type="entry name" value="Acetyl-CoA synthetase-like"/>
    <property type="match status" value="1"/>
</dbReference>
<dbReference type="PANTHER" id="PTHR24096">
    <property type="entry name" value="LONG-CHAIN-FATTY-ACID--COA LIGASE"/>
    <property type="match status" value="1"/>
</dbReference>
<feature type="domain" description="AMP-dependent synthetase/ligase" evidence="6">
    <location>
        <begin position="33"/>
        <end position="398"/>
    </location>
</feature>
<gene>
    <name evidence="8" type="ORF">QE152_g22835</name>
</gene>
<organism evidence="8 9">
    <name type="scientific">Popillia japonica</name>
    <name type="common">Japanese beetle</name>
    <dbReference type="NCBI Taxonomy" id="7064"/>
    <lineage>
        <taxon>Eukaryota</taxon>
        <taxon>Metazoa</taxon>
        <taxon>Ecdysozoa</taxon>
        <taxon>Arthropoda</taxon>
        <taxon>Hexapoda</taxon>
        <taxon>Insecta</taxon>
        <taxon>Pterygota</taxon>
        <taxon>Neoptera</taxon>
        <taxon>Endopterygota</taxon>
        <taxon>Coleoptera</taxon>
        <taxon>Polyphaga</taxon>
        <taxon>Scarabaeiformia</taxon>
        <taxon>Scarabaeidae</taxon>
        <taxon>Rutelinae</taxon>
        <taxon>Popillia</taxon>
    </lineage>
</organism>
<dbReference type="InterPro" id="IPR020845">
    <property type="entry name" value="AMP-binding_CS"/>
</dbReference>
<feature type="transmembrane region" description="Helical" evidence="5">
    <location>
        <begin position="222"/>
        <end position="246"/>
    </location>
</feature>
<protein>
    <submittedName>
        <fullName evidence="8">AMP-binding enzyme C-terminal domain</fullName>
    </submittedName>
</protein>
<evidence type="ECO:0000313" key="8">
    <source>
        <dbReference type="EMBL" id="KAK9719123.1"/>
    </source>
</evidence>
<reference evidence="8 9" key="1">
    <citation type="journal article" date="2024" name="BMC Genomics">
        <title>De novo assembly and annotation of Popillia japonica's genome with initial clues to its potential as an invasive pest.</title>
        <authorList>
            <person name="Cucini C."/>
            <person name="Boschi S."/>
            <person name="Funari R."/>
            <person name="Cardaioli E."/>
            <person name="Iannotti N."/>
            <person name="Marturano G."/>
            <person name="Paoli F."/>
            <person name="Bruttini M."/>
            <person name="Carapelli A."/>
            <person name="Frati F."/>
            <person name="Nardi F."/>
        </authorList>
    </citation>
    <scope>NUCLEOTIDE SEQUENCE [LARGE SCALE GENOMIC DNA]</scope>
    <source>
        <strain evidence="8">DMR45628</strain>
    </source>
</reference>
<keyword evidence="5" id="KW-0472">Membrane</keyword>
<keyword evidence="4" id="KW-0576">Peroxisome</keyword>
<proteinExistence type="inferred from homology"/>
<sequence>MEEYLLPNQGDNIIRTPNPKNEFSEKSLGVALFEQMKKYDNNIAQIDTVTGVSDTHGSLLKKCVRTAIEMRNRGITKTDIVCICSSNNLSSCIPYLAGLFLGAKVSALDPIMSYEDMKHLLNQVPPSIVFTSEESEQSLKEIITNLNLSTTDIIPFNSFAFEEFLTEKLDENGFQPAIVHDIFETAVIFFSSGTTGLAKGICINHYTLLQQSPVFKVLGFDLSIVLSFASLYWISAVILLVSSLLYGQTKLLVPDFDEDQTWQLIDKFKVTTILMSSTQAALLLKSNKPSNLKLDSLKHVAIGGAPVSLNLFNSLEKTFPKAKVIQGYGWTEVGGIITISSPTSSQDLMLLRDKPRSCGRPIPGIWYKLVDLETEKTLGPNKRGELRLKTDYQMNGYYNMDSSNAWDSDGWIRTGDICYYDEDYCFYVVDRLKELIKYRGWHVSPALLEGILLQHPAVKMAVVIGVPHDQDNEHPLALVVLTNKDNNGINQDQLRKFVDDQVDDNKKLRAGVRFIEDVPKTPTGKIKRYFLKMQVLSTMI</sequence>
<keyword evidence="9" id="KW-1185">Reference proteome</keyword>
<evidence type="ECO:0000256" key="4">
    <source>
        <dbReference type="ARBA" id="ARBA00023140"/>
    </source>
</evidence>
<dbReference type="Gene3D" id="3.40.50.12780">
    <property type="entry name" value="N-terminal domain of ligase-like"/>
    <property type="match status" value="1"/>
</dbReference>
<dbReference type="InterPro" id="IPR000873">
    <property type="entry name" value="AMP-dep_synth/lig_dom"/>
</dbReference>
<comment type="caution">
    <text evidence="8">The sequence shown here is derived from an EMBL/GenBank/DDBJ whole genome shotgun (WGS) entry which is preliminary data.</text>
</comment>
<evidence type="ECO:0000313" key="9">
    <source>
        <dbReference type="Proteomes" id="UP001458880"/>
    </source>
</evidence>
<dbReference type="PANTHER" id="PTHR24096:SF149">
    <property type="entry name" value="AMP-BINDING DOMAIN-CONTAINING PROTEIN-RELATED"/>
    <property type="match status" value="1"/>
</dbReference>
<feature type="domain" description="AMP-binding enzyme C-terminal" evidence="7">
    <location>
        <begin position="448"/>
        <end position="525"/>
    </location>
</feature>
<dbReference type="Proteomes" id="UP001458880">
    <property type="component" value="Unassembled WGS sequence"/>
</dbReference>
<dbReference type="GO" id="GO:0016405">
    <property type="term" value="F:CoA-ligase activity"/>
    <property type="evidence" value="ECO:0007669"/>
    <property type="project" value="TreeGrafter"/>
</dbReference>
<keyword evidence="5" id="KW-0812">Transmembrane</keyword>
<dbReference type="InterPro" id="IPR045851">
    <property type="entry name" value="AMP-bd_C_sf"/>
</dbReference>
<keyword evidence="3" id="KW-0436">Ligase</keyword>
<evidence type="ECO:0000259" key="7">
    <source>
        <dbReference type="Pfam" id="PF13193"/>
    </source>
</evidence>
<comment type="similarity">
    <text evidence="2">Belongs to the ATP-dependent AMP-binding enzyme family.</text>
</comment>
<dbReference type="PROSITE" id="PS00455">
    <property type="entry name" value="AMP_BINDING"/>
    <property type="match status" value="1"/>
</dbReference>
<dbReference type="InterPro" id="IPR042099">
    <property type="entry name" value="ANL_N_sf"/>
</dbReference>
<evidence type="ECO:0000256" key="2">
    <source>
        <dbReference type="ARBA" id="ARBA00006432"/>
    </source>
</evidence>
<dbReference type="Gene3D" id="3.30.300.30">
    <property type="match status" value="1"/>
</dbReference>
<dbReference type="EMBL" id="JASPKY010000222">
    <property type="protein sequence ID" value="KAK9719123.1"/>
    <property type="molecule type" value="Genomic_DNA"/>
</dbReference>
<dbReference type="AlphaFoldDB" id="A0AAW1KKS2"/>
<name>A0AAW1KKS2_POPJA</name>
<dbReference type="Pfam" id="PF13193">
    <property type="entry name" value="AMP-binding_C"/>
    <property type="match status" value="1"/>
</dbReference>
<evidence type="ECO:0000256" key="1">
    <source>
        <dbReference type="ARBA" id="ARBA00004275"/>
    </source>
</evidence>
<comment type="subcellular location">
    <subcellularLocation>
        <location evidence="1">Peroxisome</location>
    </subcellularLocation>
</comment>
<accession>A0AAW1KKS2</accession>
<dbReference type="InterPro" id="IPR025110">
    <property type="entry name" value="AMP-bd_C"/>
</dbReference>
<evidence type="ECO:0000256" key="3">
    <source>
        <dbReference type="ARBA" id="ARBA00022598"/>
    </source>
</evidence>